<evidence type="ECO:0000313" key="3">
    <source>
        <dbReference type="Proteomes" id="UP000254802"/>
    </source>
</evidence>
<accession>A0A378MSY4</accession>
<dbReference type="GO" id="GO:0005524">
    <property type="term" value="F:ATP binding"/>
    <property type="evidence" value="ECO:0007669"/>
    <property type="project" value="InterPro"/>
</dbReference>
<dbReference type="AlphaFoldDB" id="A0A378MSY4"/>
<dbReference type="InterPro" id="IPR007860">
    <property type="entry name" value="DNA_mmatch_repair_MutS_con_dom"/>
</dbReference>
<organism evidence="2 3">
    <name type="scientific">Mannheimia haemolytica</name>
    <name type="common">Pasteurella haemolytica</name>
    <dbReference type="NCBI Taxonomy" id="75985"/>
    <lineage>
        <taxon>Bacteria</taxon>
        <taxon>Pseudomonadati</taxon>
        <taxon>Pseudomonadota</taxon>
        <taxon>Gammaproteobacteria</taxon>
        <taxon>Pasteurellales</taxon>
        <taxon>Pasteurellaceae</taxon>
        <taxon>Mannheimia</taxon>
    </lineage>
</organism>
<name>A0A378MSY4_MANHA</name>
<dbReference type="Proteomes" id="UP000254802">
    <property type="component" value="Unassembled WGS sequence"/>
</dbReference>
<proteinExistence type="predicted"/>
<dbReference type="GO" id="GO:0006298">
    <property type="term" value="P:mismatch repair"/>
    <property type="evidence" value="ECO:0007669"/>
    <property type="project" value="InterPro"/>
</dbReference>
<dbReference type="Pfam" id="PF05188">
    <property type="entry name" value="MutS_II"/>
    <property type="match status" value="1"/>
</dbReference>
<dbReference type="EMBL" id="UGPN01000002">
    <property type="protein sequence ID" value="STY59350.1"/>
    <property type="molecule type" value="Genomic_DNA"/>
</dbReference>
<dbReference type="SUPFAM" id="SSF53150">
    <property type="entry name" value="DNA repair protein MutS, domain II"/>
    <property type="match status" value="1"/>
</dbReference>
<dbReference type="Gene3D" id="3.30.420.110">
    <property type="entry name" value="MutS, connector domain"/>
    <property type="match status" value="1"/>
</dbReference>
<reference evidence="2 3" key="1">
    <citation type="submission" date="2018-06" db="EMBL/GenBank/DDBJ databases">
        <authorList>
            <consortium name="Pathogen Informatics"/>
            <person name="Doyle S."/>
        </authorList>
    </citation>
    <scope>NUCLEOTIDE SEQUENCE [LARGE SCALE GENOMIC DNA]</scope>
    <source>
        <strain evidence="2 3">NCTC10638</strain>
    </source>
</reference>
<protein>
    <submittedName>
        <fullName evidence="2">DNA mismatch repair protein mutS</fullName>
    </submittedName>
</protein>
<dbReference type="GO" id="GO:0030983">
    <property type="term" value="F:mismatched DNA binding"/>
    <property type="evidence" value="ECO:0007669"/>
    <property type="project" value="InterPro"/>
</dbReference>
<feature type="domain" description="DNA mismatch repair protein MutS connector" evidence="1">
    <location>
        <begin position="8"/>
        <end position="69"/>
    </location>
</feature>
<evidence type="ECO:0000259" key="1">
    <source>
        <dbReference type="Pfam" id="PF05188"/>
    </source>
</evidence>
<evidence type="ECO:0000313" key="2">
    <source>
        <dbReference type="EMBL" id="STY59350.1"/>
    </source>
</evidence>
<dbReference type="InterPro" id="IPR036678">
    <property type="entry name" value="MutS_con_dom_sf"/>
</dbReference>
<sequence>MLPERQDNLVAAVYEEKGTFAIATLDMTSGRFLISELASKEALSAELQRVQPAEILYAEDFSAASIFNELQRVTPPSGVGI</sequence>
<gene>
    <name evidence="2" type="primary">mutS_4</name>
    <name evidence="2" type="ORF">NCTC10638_00505</name>
</gene>